<dbReference type="PROSITE" id="PS51257">
    <property type="entry name" value="PROKAR_LIPOPROTEIN"/>
    <property type="match status" value="1"/>
</dbReference>
<dbReference type="Pfam" id="PF13407">
    <property type="entry name" value="Peripla_BP_4"/>
    <property type="match status" value="1"/>
</dbReference>
<evidence type="ECO:0000256" key="2">
    <source>
        <dbReference type="ARBA" id="ARBA00007639"/>
    </source>
</evidence>
<reference evidence="6 7" key="1">
    <citation type="submission" date="2019-07" db="EMBL/GenBank/DDBJ databases">
        <title>Complete genome of Crassaminicella thermophila SY095.</title>
        <authorList>
            <person name="Li X."/>
        </authorList>
    </citation>
    <scope>NUCLEOTIDE SEQUENCE [LARGE SCALE GENOMIC DNA]</scope>
    <source>
        <strain evidence="6 7">SY095</strain>
    </source>
</reference>
<feature type="chain" id="PRO_5038907059" evidence="4">
    <location>
        <begin position="20"/>
        <end position="303"/>
    </location>
</feature>
<feature type="domain" description="Periplasmic binding protein" evidence="5">
    <location>
        <begin position="38"/>
        <end position="288"/>
    </location>
</feature>
<evidence type="ECO:0000313" key="7">
    <source>
        <dbReference type="Proteomes" id="UP000324646"/>
    </source>
</evidence>
<dbReference type="NCBIfam" id="NF007936">
    <property type="entry name" value="PRK10653.1"/>
    <property type="match status" value="1"/>
</dbReference>
<dbReference type="RefSeq" id="WP_148808067.1">
    <property type="nucleotide sequence ID" value="NZ_CP042243.1"/>
</dbReference>
<evidence type="ECO:0000259" key="5">
    <source>
        <dbReference type="Pfam" id="PF13407"/>
    </source>
</evidence>
<dbReference type="OrthoDB" id="9769193at2"/>
<dbReference type="InterPro" id="IPR028082">
    <property type="entry name" value="Peripla_BP_I"/>
</dbReference>
<evidence type="ECO:0000256" key="3">
    <source>
        <dbReference type="ARBA" id="ARBA00022729"/>
    </source>
</evidence>
<dbReference type="PANTHER" id="PTHR46847:SF1">
    <property type="entry name" value="D-ALLOSE-BINDING PERIPLASMIC PROTEIN-RELATED"/>
    <property type="match status" value="1"/>
</dbReference>
<gene>
    <name evidence="6" type="primary">rbsB</name>
    <name evidence="6" type="ORF">FQB35_00630</name>
</gene>
<dbReference type="SUPFAM" id="SSF53822">
    <property type="entry name" value="Periplasmic binding protein-like I"/>
    <property type="match status" value="1"/>
</dbReference>
<evidence type="ECO:0000256" key="4">
    <source>
        <dbReference type="SAM" id="SignalP"/>
    </source>
</evidence>
<keyword evidence="7" id="KW-1185">Reference proteome</keyword>
<dbReference type="AlphaFoldDB" id="A0A5C0SAL5"/>
<protein>
    <submittedName>
        <fullName evidence="6">Ribose ABC transporter substrate-binding protein RbsB</fullName>
    </submittedName>
</protein>
<dbReference type="PANTHER" id="PTHR46847">
    <property type="entry name" value="D-ALLOSE-BINDING PERIPLASMIC PROTEIN-RELATED"/>
    <property type="match status" value="1"/>
</dbReference>
<accession>A0A5C0SAL5</accession>
<comment type="similarity">
    <text evidence="2">Belongs to the bacterial solute-binding protein 2 family.</text>
</comment>
<evidence type="ECO:0000256" key="1">
    <source>
        <dbReference type="ARBA" id="ARBA00004196"/>
    </source>
</evidence>
<feature type="signal peptide" evidence="4">
    <location>
        <begin position="1"/>
        <end position="19"/>
    </location>
</feature>
<sequence length="303" mass="31854">MKKVLSILMVAILLMGVLAGCATQEKASEAEKEGTKKIGLVLSTLNNPFFVTLKEGAEAKAKELGYEMIILDSQDDPSKELSNVEDLITRGVSVILINPTDSNTVGNAIKLANDAKIPVLTLDRGANSGEVVSHIASDNVAGGKMAGEYIVQKLGKKGKVVELEGIPGASAAVDRGTGFNKALEGTKIEVVAKQTANFNRTEGLTVMENILQAQPEIDAVFAHNDEMALGALKAIEGTGRKIMVVGFDATDDAVAAVKEGKLAATVAQQPDKIGSLGVETADKVLKGESVEKFIPVELRLVTE</sequence>
<dbReference type="GO" id="GO:0030246">
    <property type="term" value="F:carbohydrate binding"/>
    <property type="evidence" value="ECO:0007669"/>
    <property type="project" value="UniProtKB-ARBA"/>
</dbReference>
<keyword evidence="3 4" id="KW-0732">Signal</keyword>
<comment type="subcellular location">
    <subcellularLocation>
        <location evidence="1">Cell envelope</location>
    </subcellularLocation>
</comment>
<dbReference type="EMBL" id="CP042243">
    <property type="protein sequence ID" value="QEK10992.1"/>
    <property type="molecule type" value="Genomic_DNA"/>
</dbReference>
<dbReference type="InterPro" id="IPR025997">
    <property type="entry name" value="SBP_2_dom"/>
</dbReference>
<dbReference type="FunFam" id="3.40.50.2300:FF:000054">
    <property type="entry name" value="RbsB (Ribose ABC transporter)"/>
    <property type="match status" value="1"/>
</dbReference>
<evidence type="ECO:0000313" key="6">
    <source>
        <dbReference type="EMBL" id="QEK10992.1"/>
    </source>
</evidence>
<dbReference type="GO" id="GO:0030313">
    <property type="term" value="C:cell envelope"/>
    <property type="evidence" value="ECO:0007669"/>
    <property type="project" value="UniProtKB-SubCell"/>
</dbReference>
<name>A0A5C0SAL5_CRATE</name>
<dbReference type="KEGG" id="crs:FQB35_00630"/>
<organism evidence="6 7">
    <name type="scientific">Crassaminicella thermophila</name>
    <dbReference type="NCBI Taxonomy" id="2599308"/>
    <lineage>
        <taxon>Bacteria</taxon>
        <taxon>Bacillati</taxon>
        <taxon>Bacillota</taxon>
        <taxon>Clostridia</taxon>
        <taxon>Eubacteriales</taxon>
        <taxon>Clostridiaceae</taxon>
        <taxon>Crassaminicella</taxon>
    </lineage>
</organism>
<dbReference type="Proteomes" id="UP000324646">
    <property type="component" value="Chromosome"/>
</dbReference>
<dbReference type="Gene3D" id="3.40.50.2300">
    <property type="match status" value="2"/>
</dbReference>
<dbReference type="CDD" id="cd06323">
    <property type="entry name" value="PBP1_ribose_binding"/>
    <property type="match status" value="1"/>
</dbReference>
<proteinExistence type="inferred from homology"/>